<sequence>MSEMNNFFVTLAEYCLLLLFCALSTAIALFALFLLYRLNKCRNFNAAPSLIVYLSSLGVCCAALTVQYALLTLSLLDVFSSAWSPTQFIFWTGLVPGSLIPATPICVFFLSADRLLIILLPSIYNMKRWIKRSLARFSVLSVVALFGTNLGVNLAERPATEHPECISFGCLTSDASRLIYAVNRFAVALPNFLAGISFLAALFAFRRRLNGINGPITIVQNTNNTRNSTQQNGTMTNLNTKMATVNTDSRKMSDRLIFYCVLFELLLDLLPNFINLILTAFDFNISVYVGAFRSMTYASCAFCSVMAHTSILWDIFKSNNVSVPANKTFRLEQKTTFRTKTHNISSRPFKSHEHGLRTIGNRTNSLSNNRNHIRIVPTNGSRKLSN</sequence>
<accession>A0ABD2I5D5</accession>
<dbReference type="Proteomes" id="UP001620645">
    <property type="component" value="Unassembled WGS sequence"/>
</dbReference>
<keyword evidence="1" id="KW-1133">Transmembrane helix</keyword>
<protein>
    <recommendedName>
        <fullName evidence="4">G-protein coupled receptors family 1 profile domain-containing protein</fullName>
    </recommendedName>
</protein>
<feature type="transmembrane region" description="Helical" evidence="1">
    <location>
        <begin position="256"/>
        <end position="274"/>
    </location>
</feature>
<reference evidence="2 3" key="1">
    <citation type="submission" date="2024-10" db="EMBL/GenBank/DDBJ databases">
        <authorList>
            <person name="Kim D."/>
        </authorList>
    </citation>
    <scope>NUCLEOTIDE SEQUENCE [LARGE SCALE GENOMIC DNA]</scope>
    <source>
        <strain evidence="2">Taebaek</strain>
    </source>
</reference>
<keyword evidence="1" id="KW-0812">Transmembrane</keyword>
<evidence type="ECO:0000313" key="3">
    <source>
        <dbReference type="Proteomes" id="UP001620645"/>
    </source>
</evidence>
<dbReference type="AlphaFoldDB" id="A0ABD2I5D5"/>
<gene>
    <name evidence="2" type="ORF">niasHS_015201</name>
</gene>
<proteinExistence type="predicted"/>
<evidence type="ECO:0000256" key="1">
    <source>
        <dbReference type="SAM" id="Phobius"/>
    </source>
</evidence>
<comment type="caution">
    <text evidence="2">The sequence shown here is derived from an EMBL/GenBank/DDBJ whole genome shotgun (WGS) entry which is preliminary data.</text>
</comment>
<keyword evidence="3" id="KW-1185">Reference proteome</keyword>
<keyword evidence="1" id="KW-0472">Membrane</keyword>
<feature type="transmembrane region" description="Helical" evidence="1">
    <location>
        <begin position="133"/>
        <end position="152"/>
    </location>
</feature>
<feature type="transmembrane region" description="Helical" evidence="1">
    <location>
        <begin position="185"/>
        <end position="205"/>
    </location>
</feature>
<feature type="transmembrane region" description="Helical" evidence="1">
    <location>
        <begin position="50"/>
        <end position="76"/>
    </location>
</feature>
<name>A0ABD2I5D5_HETSC</name>
<feature type="transmembrane region" description="Helical" evidence="1">
    <location>
        <begin position="16"/>
        <end position="38"/>
    </location>
</feature>
<dbReference type="EMBL" id="JBICCN010000357">
    <property type="protein sequence ID" value="KAL3074371.1"/>
    <property type="molecule type" value="Genomic_DNA"/>
</dbReference>
<organism evidence="2 3">
    <name type="scientific">Heterodera schachtii</name>
    <name type="common">Sugarbeet cyst nematode worm</name>
    <name type="synonym">Tylenchus schachtii</name>
    <dbReference type="NCBI Taxonomy" id="97005"/>
    <lineage>
        <taxon>Eukaryota</taxon>
        <taxon>Metazoa</taxon>
        <taxon>Ecdysozoa</taxon>
        <taxon>Nematoda</taxon>
        <taxon>Chromadorea</taxon>
        <taxon>Rhabditida</taxon>
        <taxon>Tylenchina</taxon>
        <taxon>Tylenchomorpha</taxon>
        <taxon>Tylenchoidea</taxon>
        <taxon>Heteroderidae</taxon>
        <taxon>Heteroderinae</taxon>
        <taxon>Heterodera</taxon>
    </lineage>
</organism>
<feature type="transmembrane region" description="Helical" evidence="1">
    <location>
        <begin position="88"/>
        <end position="112"/>
    </location>
</feature>
<feature type="transmembrane region" description="Helical" evidence="1">
    <location>
        <begin position="294"/>
        <end position="316"/>
    </location>
</feature>
<evidence type="ECO:0000313" key="2">
    <source>
        <dbReference type="EMBL" id="KAL3074371.1"/>
    </source>
</evidence>
<evidence type="ECO:0008006" key="4">
    <source>
        <dbReference type="Google" id="ProtNLM"/>
    </source>
</evidence>